<reference evidence="3" key="1">
    <citation type="submission" date="2013-09" db="EMBL/GenBank/DDBJ databases">
        <title>Corchorus olitorius genome sequencing.</title>
        <authorList>
            <person name="Alam M."/>
            <person name="Haque M.S."/>
            <person name="Islam M.S."/>
            <person name="Emdad E.M."/>
            <person name="Islam M.M."/>
            <person name="Ahmed B."/>
            <person name="Halim A."/>
            <person name="Hossen Q.M.M."/>
            <person name="Hossain M.Z."/>
            <person name="Ahmed R."/>
            <person name="Khan M.M."/>
            <person name="Islam R."/>
            <person name="Rashid M.M."/>
            <person name="Khan S.A."/>
            <person name="Rahman M.S."/>
            <person name="Alam M."/>
            <person name="Yahiya A.S."/>
            <person name="Khan M.S."/>
            <person name="Azam M.S."/>
            <person name="Haque T."/>
            <person name="Lashkar M.Z.H."/>
            <person name="Akhand A.I."/>
            <person name="Morshed G."/>
            <person name="Roy S."/>
            <person name="Uddin K.S."/>
            <person name="Rabeya T."/>
            <person name="Hossain A.S."/>
            <person name="Chowdhury A."/>
            <person name="Snigdha A.R."/>
            <person name="Mortoza M.S."/>
            <person name="Matin S.A."/>
            <person name="Hoque S.M.E."/>
            <person name="Islam M.K."/>
            <person name="Roy D.K."/>
            <person name="Haider R."/>
            <person name="Moosa M.M."/>
            <person name="Elias S.M."/>
            <person name="Hasan A.M."/>
            <person name="Jahan S."/>
            <person name="Shafiuddin M."/>
            <person name="Mahmood N."/>
            <person name="Shommy N.S."/>
        </authorList>
    </citation>
    <scope>NUCLEOTIDE SEQUENCE [LARGE SCALE GENOMIC DNA]</scope>
    <source>
        <strain evidence="3">cv. O-4</strain>
    </source>
</reference>
<dbReference type="AlphaFoldDB" id="A0A1R3KTI4"/>
<feature type="region of interest" description="Disordered" evidence="1">
    <location>
        <begin position="1"/>
        <end position="39"/>
    </location>
</feature>
<evidence type="ECO:0000256" key="1">
    <source>
        <dbReference type="SAM" id="MobiDB-lite"/>
    </source>
</evidence>
<protein>
    <submittedName>
        <fullName evidence="2">Uncharacterized protein</fullName>
    </submittedName>
</protein>
<dbReference type="EMBL" id="AWUE01011858">
    <property type="protein sequence ID" value="OMP10390.1"/>
    <property type="molecule type" value="Genomic_DNA"/>
</dbReference>
<evidence type="ECO:0000313" key="2">
    <source>
        <dbReference type="EMBL" id="OMP10390.1"/>
    </source>
</evidence>
<organism evidence="2 3">
    <name type="scientific">Corchorus olitorius</name>
    <dbReference type="NCBI Taxonomy" id="93759"/>
    <lineage>
        <taxon>Eukaryota</taxon>
        <taxon>Viridiplantae</taxon>
        <taxon>Streptophyta</taxon>
        <taxon>Embryophyta</taxon>
        <taxon>Tracheophyta</taxon>
        <taxon>Spermatophyta</taxon>
        <taxon>Magnoliopsida</taxon>
        <taxon>eudicotyledons</taxon>
        <taxon>Gunneridae</taxon>
        <taxon>Pentapetalae</taxon>
        <taxon>rosids</taxon>
        <taxon>malvids</taxon>
        <taxon>Malvales</taxon>
        <taxon>Malvaceae</taxon>
        <taxon>Grewioideae</taxon>
        <taxon>Apeibeae</taxon>
        <taxon>Corchorus</taxon>
    </lineage>
</organism>
<feature type="compositionally biased region" description="Polar residues" evidence="1">
    <location>
        <begin position="19"/>
        <end position="29"/>
    </location>
</feature>
<dbReference type="Proteomes" id="UP000187203">
    <property type="component" value="Unassembled WGS sequence"/>
</dbReference>
<comment type="caution">
    <text evidence="2">The sequence shown here is derived from an EMBL/GenBank/DDBJ whole genome shotgun (WGS) entry which is preliminary data.</text>
</comment>
<accession>A0A1R3KTI4</accession>
<name>A0A1R3KTI4_9ROSI</name>
<feature type="compositionally biased region" description="Basic and acidic residues" evidence="1">
    <location>
        <begin position="1"/>
        <end position="12"/>
    </location>
</feature>
<evidence type="ECO:0000313" key="3">
    <source>
        <dbReference type="Proteomes" id="UP000187203"/>
    </source>
</evidence>
<proteinExistence type="predicted"/>
<sequence>MAKNDREREGYLRRFFSSPAHSRSLSTTECPPAQEDKDG</sequence>
<keyword evidence="3" id="KW-1185">Reference proteome</keyword>
<gene>
    <name evidence="2" type="ORF">COLO4_04548</name>
</gene>